<dbReference type="AlphaFoldDB" id="A0AAX4P4N8"/>
<reference evidence="3 4" key="1">
    <citation type="submission" date="2024-03" db="EMBL/GenBank/DDBJ databases">
        <title>Complete genome sequence of the green alga Chloropicon roscoffensis RCC1871.</title>
        <authorList>
            <person name="Lemieux C."/>
            <person name="Pombert J.-F."/>
            <person name="Otis C."/>
            <person name="Turmel M."/>
        </authorList>
    </citation>
    <scope>NUCLEOTIDE SEQUENCE [LARGE SCALE GENOMIC DNA]</scope>
    <source>
        <strain evidence="3 4">RCC1871</strain>
    </source>
</reference>
<proteinExistence type="predicted"/>
<evidence type="ECO:0000256" key="1">
    <source>
        <dbReference type="ARBA" id="ARBA00022801"/>
    </source>
</evidence>
<sequence length="295" mass="32842">MSDPEQRPRFFDAHCHLQFPVFDSNRDLVLRNARARSGVEAVAVNGCCEQDWPAVQALCEDESVDEVEPTRCRVVPNFGLHPWYLRDRTDRWLASLRAALESNPRAGLGECGLDRTPRVLRHTSFDEQTDLLVQQLRLAKELRRPVSLHCVKAWGRMVEVLRREGPFPNGVLLHSFCGPAEVVPGLCNLNAHFSISLSILRVKDQRAKAALNAVPLERLLLETDSPDSLCSAPGEWGEAFRLREAAEGLDSATNHPGNLPVVARIVARMTGRAEEVVAKATYQNAVRLFGGKDNP</sequence>
<dbReference type="PIRSF" id="PIRSF005902">
    <property type="entry name" value="DNase_TatD"/>
    <property type="match status" value="1"/>
</dbReference>
<protein>
    <submittedName>
        <fullName evidence="3">TatD related DNase</fullName>
    </submittedName>
</protein>
<feature type="binding site" evidence="2">
    <location>
        <position position="174"/>
    </location>
    <ligand>
        <name>a divalent metal cation</name>
        <dbReference type="ChEBI" id="CHEBI:60240"/>
        <label>2</label>
    </ligand>
</feature>
<feature type="binding site" evidence="2">
    <location>
        <position position="224"/>
    </location>
    <ligand>
        <name>a divalent metal cation</name>
        <dbReference type="ChEBI" id="CHEBI:60240"/>
        <label>1</label>
    </ligand>
</feature>
<dbReference type="GO" id="GO:0016788">
    <property type="term" value="F:hydrolase activity, acting on ester bonds"/>
    <property type="evidence" value="ECO:0007669"/>
    <property type="project" value="InterPro"/>
</dbReference>
<keyword evidence="2" id="KW-0479">Metal-binding</keyword>
<feature type="binding site" evidence="2">
    <location>
        <position position="14"/>
    </location>
    <ligand>
        <name>a divalent metal cation</name>
        <dbReference type="ChEBI" id="CHEBI:60240"/>
        <label>1</label>
    </ligand>
</feature>
<evidence type="ECO:0000313" key="4">
    <source>
        <dbReference type="Proteomes" id="UP001472866"/>
    </source>
</evidence>
<dbReference type="GO" id="GO:0046872">
    <property type="term" value="F:metal ion binding"/>
    <property type="evidence" value="ECO:0007669"/>
    <property type="project" value="UniProtKB-KW"/>
</dbReference>
<evidence type="ECO:0000256" key="2">
    <source>
        <dbReference type="PIRSR" id="PIRSR005902-1"/>
    </source>
</evidence>
<dbReference type="EMBL" id="CP151503">
    <property type="protein sequence ID" value="WZN61058.1"/>
    <property type="molecule type" value="Genomic_DNA"/>
</dbReference>
<name>A0AAX4P4N8_9CHLO</name>
<dbReference type="CDD" id="cd01310">
    <property type="entry name" value="TatD_DNAse"/>
    <property type="match status" value="1"/>
</dbReference>
<dbReference type="Proteomes" id="UP001472866">
    <property type="component" value="Chromosome 03"/>
</dbReference>
<feature type="binding site" evidence="2">
    <location>
        <position position="149"/>
    </location>
    <ligand>
        <name>a divalent metal cation</name>
        <dbReference type="ChEBI" id="CHEBI:60240"/>
        <label>2</label>
    </ligand>
</feature>
<dbReference type="Gene3D" id="3.20.20.140">
    <property type="entry name" value="Metal-dependent hydrolases"/>
    <property type="match status" value="1"/>
</dbReference>
<feature type="binding site" evidence="2">
    <location>
        <position position="110"/>
    </location>
    <ligand>
        <name>a divalent metal cation</name>
        <dbReference type="ChEBI" id="CHEBI:60240"/>
        <label>1</label>
    </ligand>
</feature>
<dbReference type="Pfam" id="PF01026">
    <property type="entry name" value="TatD_DNase"/>
    <property type="match status" value="1"/>
</dbReference>
<dbReference type="PANTHER" id="PTHR47176">
    <property type="entry name" value="OSJNBA0020J04.13 PROTEIN"/>
    <property type="match status" value="1"/>
</dbReference>
<dbReference type="InterPro" id="IPR032466">
    <property type="entry name" value="Metal_Hydrolase"/>
</dbReference>
<dbReference type="InterPro" id="IPR018228">
    <property type="entry name" value="DNase_TatD-rel_CS"/>
</dbReference>
<evidence type="ECO:0000313" key="3">
    <source>
        <dbReference type="EMBL" id="WZN61058.1"/>
    </source>
</evidence>
<keyword evidence="4" id="KW-1185">Reference proteome</keyword>
<feature type="binding site" evidence="2">
    <location>
        <position position="16"/>
    </location>
    <ligand>
        <name>a divalent metal cation</name>
        <dbReference type="ChEBI" id="CHEBI:60240"/>
        <label>1</label>
    </ligand>
</feature>
<dbReference type="InterPro" id="IPR001130">
    <property type="entry name" value="TatD-like"/>
</dbReference>
<accession>A0AAX4P4N8</accession>
<dbReference type="SUPFAM" id="SSF51556">
    <property type="entry name" value="Metallo-dependent hydrolases"/>
    <property type="match status" value="1"/>
</dbReference>
<dbReference type="PROSITE" id="PS01091">
    <property type="entry name" value="TATD_3"/>
    <property type="match status" value="1"/>
</dbReference>
<dbReference type="PANTHER" id="PTHR47176:SF1">
    <property type="entry name" value="OS04G0577500 PROTEIN"/>
    <property type="match status" value="1"/>
</dbReference>
<organism evidence="3 4">
    <name type="scientific">Chloropicon roscoffensis</name>
    <dbReference type="NCBI Taxonomy" id="1461544"/>
    <lineage>
        <taxon>Eukaryota</taxon>
        <taxon>Viridiplantae</taxon>
        <taxon>Chlorophyta</taxon>
        <taxon>Chloropicophyceae</taxon>
        <taxon>Chloropicales</taxon>
        <taxon>Chloropicaceae</taxon>
        <taxon>Chloropicon</taxon>
    </lineage>
</organism>
<keyword evidence="1" id="KW-0378">Hydrolase</keyword>
<gene>
    <name evidence="3" type="ORF">HKI87_03g25920</name>
</gene>